<reference evidence="13" key="1">
    <citation type="submission" date="2021-06" db="EMBL/GenBank/DDBJ databases">
        <authorList>
            <person name="Kallberg Y."/>
            <person name="Tangrot J."/>
            <person name="Rosling A."/>
        </authorList>
    </citation>
    <scope>NUCLEOTIDE SEQUENCE</scope>
    <source>
        <strain evidence="13">BR232B</strain>
    </source>
</reference>
<gene>
    <name evidence="13" type="ORF">PBRASI_LOCUS4521</name>
</gene>
<keyword evidence="4 10" id="KW-0999">Mitochondrion inner membrane</keyword>
<evidence type="ECO:0000256" key="6">
    <source>
        <dbReference type="ARBA" id="ARBA00023128"/>
    </source>
</evidence>
<evidence type="ECO:0000256" key="8">
    <source>
        <dbReference type="ARBA" id="ARBA00045899"/>
    </source>
</evidence>
<dbReference type="Proteomes" id="UP000789739">
    <property type="component" value="Unassembled WGS sequence"/>
</dbReference>
<dbReference type="EMBL" id="CAJVPI010000474">
    <property type="protein sequence ID" value="CAG8539654.1"/>
    <property type="molecule type" value="Genomic_DNA"/>
</dbReference>
<comment type="subunit">
    <text evidence="9">Tetramer of two alpha and two beta subunits.</text>
</comment>
<dbReference type="GO" id="GO:0034456">
    <property type="term" value="C:UTP-C complex"/>
    <property type="evidence" value="ECO:0007669"/>
    <property type="project" value="TreeGrafter"/>
</dbReference>
<evidence type="ECO:0000313" key="14">
    <source>
        <dbReference type="Proteomes" id="UP000789739"/>
    </source>
</evidence>
<dbReference type="InterPro" id="IPR000704">
    <property type="entry name" value="Casein_kinase_II_reg-sub"/>
</dbReference>
<feature type="coiled-coil region" evidence="11">
    <location>
        <begin position="636"/>
        <end position="663"/>
    </location>
</feature>
<proteinExistence type="inferred from homology"/>
<keyword evidence="6 10" id="KW-0496">Mitochondrion</keyword>
<comment type="caution">
    <text evidence="13">The sequence shown here is derived from an EMBL/GenBank/DDBJ whole genome shotgun (WGS) entry which is preliminary data.</text>
</comment>
<dbReference type="GO" id="GO:0006359">
    <property type="term" value="P:regulation of transcription by RNA polymerase III"/>
    <property type="evidence" value="ECO:0007669"/>
    <property type="project" value="TreeGrafter"/>
</dbReference>
<feature type="transmembrane region" description="Helical" evidence="10">
    <location>
        <begin position="110"/>
        <end position="130"/>
    </location>
</feature>
<feature type="compositionally biased region" description="Basic and acidic residues" evidence="12">
    <location>
        <begin position="57"/>
        <end position="74"/>
    </location>
</feature>
<comment type="subcellular location">
    <subcellularLocation>
        <location evidence="10">Mitochondrion inner membrane</location>
        <topology evidence="10">Single-pass membrane protein</topology>
    </subcellularLocation>
</comment>
<comment type="similarity">
    <text evidence="1 9">Belongs to the casein kinase 2 subunit beta family.</text>
</comment>
<feature type="region of interest" description="Disordered" evidence="12">
    <location>
        <begin position="41"/>
        <end position="99"/>
    </location>
</feature>
<comment type="similarity">
    <text evidence="2 10">Belongs to the MICOS complex subunit Mic60 family.</text>
</comment>
<evidence type="ECO:0000256" key="5">
    <source>
        <dbReference type="ARBA" id="ARBA00022989"/>
    </source>
</evidence>
<dbReference type="SUPFAM" id="SSF57798">
    <property type="entry name" value="Casein kinase II beta subunit"/>
    <property type="match status" value="1"/>
</dbReference>
<evidence type="ECO:0000256" key="12">
    <source>
        <dbReference type="SAM" id="MobiDB-lite"/>
    </source>
</evidence>
<evidence type="ECO:0000256" key="9">
    <source>
        <dbReference type="RuleBase" id="RU361268"/>
    </source>
</evidence>
<protein>
    <recommendedName>
        <fullName evidence="9 10">Multifunctional fusion protein</fullName>
    </recommendedName>
    <domain>
        <recommendedName>
            <fullName evidence="9">Casein kinase II subunit beta</fullName>
            <shortName evidence="9">CK II beta</shortName>
        </recommendedName>
    </domain>
    <domain>
        <recommendedName>
            <fullName evidence="10">MICOS complex subunit MIC60</fullName>
        </recommendedName>
        <alternativeName>
            <fullName evidence="10">Mitofilin</fullName>
        </alternativeName>
    </domain>
</protein>
<evidence type="ECO:0000256" key="7">
    <source>
        <dbReference type="ARBA" id="ARBA00023136"/>
    </source>
</evidence>
<dbReference type="PANTHER" id="PTHR11740">
    <property type="entry name" value="CASEIN KINASE II SUBUNIT BETA"/>
    <property type="match status" value="1"/>
</dbReference>
<dbReference type="InterPro" id="IPR019133">
    <property type="entry name" value="MIC60"/>
</dbReference>
<keyword evidence="14" id="KW-1185">Reference proteome</keyword>
<dbReference type="Gene3D" id="2.20.25.20">
    <property type="match status" value="1"/>
</dbReference>
<comment type="subunit">
    <text evidence="10">Component of the mitochondrial contact site and cristae organizing system (MICOS) complex.</text>
</comment>
<dbReference type="PROSITE" id="PS01101">
    <property type="entry name" value="CK2_BETA"/>
    <property type="match status" value="1"/>
</dbReference>
<dbReference type="SMART" id="SM01085">
    <property type="entry name" value="CK_II_beta"/>
    <property type="match status" value="1"/>
</dbReference>
<dbReference type="AlphaFoldDB" id="A0A9N9FKF4"/>
<evidence type="ECO:0000256" key="11">
    <source>
        <dbReference type="SAM" id="Coils"/>
    </source>
</evidence>
<dbReference type="OrthoDB" id="3971593at2759"/>
<sequence>MLRGSRIASRCVTGPLPGSSAVSLPIKGVYIRTYKTSLNVKNSKASKEATKQSSGEPSKKDIKQPAGKASRESVQKNSTETVKKHSQESPNEAGESAGTRKKGFGRFAKVVLAVTVLSTTAYGGAVYYSLRDDKFRRHFTSSIPGADRAVGYVETLDKEGNWNKLSNDVVRYSREKYNDFVSKITGQSSPVIKKDTNEDRMPAPQTVQKVSATEPIIEHLSRIINELADILSNEGLSEAGSQIISKAREELNTLDEDIKRIKNDGQTLLKRQLNDQTEKFNKLLESNEKAMSDYIQDMEIRIKDQYEKEKIQIQSEAQKVLTTELSQQAVKHMERLKDELVRQAAELQRRWIRSVRAQVEKERGGRLARLDYITLRLKTLERLAMDNVEHLDHSLKGHKLWVAVYALQQTVMQPRRTPFINELYTLKKVAGDDELINVVVGSIDETAALHGICSLSDLRNRFKVVREEIRRASLVPENGGVFAHALSLLLSKFMFRKNGLVPGNDVEAILGRVGYYLGEGDLDSAARELNQLTGWSKVLANDWIAAARSHLEVKQALQNPIVINDDNIEGVKVQRDANGDVKMEEMSNSSDSEYTKYWIDWFLSAKGNEYFCEVDDEYILDRFNLTGLNTEVQHYVQALDMITDSLEEELDDEMRELVEKSARHLYGLIHARFIITGRGLSKMLDKYKKAEFGRCPRVLCQVQPLLPVGLSDQPYANPVKLYCPRCEDIYNPKSTRHTSIDGAYYGSTFPHMLFQAYPHLLPPKNNERYVPKIFGFSIHNIARQHRWQDHDTGSHDWRLSETFLQRCGREVWGDK</sequence>
<organism evidence="13 14">
    <name type="scientific">Paraglomus brasilianum</name>
    <dbReference type="NCBI Taxonomy" id="144538"/>
    <lineage>
        <taxon>Eukaryota</taxon>
        <taxon>Fungi</taxon>
        <taxon>Fungi incertae sedis</taxon>
        <taxon>Mucoromycota</taxon>
        <taxon>Glomeromycotina</taxon>
        <taxon>Glomeromycetes</taxon>
        <taxon>Paraglomerales</taxon>
        <taxon>Paraglomeraceae</taxon>
        <taxon>Paraglomus</taxon>
    </lineage>
</organism>
<evidence type="ECO:0000256" key="3">
    <source>
        <dbReference type="ARBA" id="ARBA00022692"/>
    </source>
</evidence>
<evidence type="ECO:0000256" key="2">
    <source>
        <dbReference type="ARBA" id="ARBA00010877"/>
    </source>
</evidence>
<dbReference type="GO" id="GO:0005743">
    <property type="term" value="C:mitochondrial inner membrane"/>
    <property type="evidence" value="ECO:0007669"/>
    <property type="project" value="UniProtKB-SubCell"/>
</dbReference>
<dbReference type="PANTHER" id="PTHR11740:SF39">
    <property type="entry name" value="CASEIN KINASE II SUBUNIT BETA"/>
    <property type="match status" value="1"/>
</dbReference>
<dbReference type="PRINTS" id="PR00472">
    <property type="entry name" value="CASNKINASEII"/>
</dbReference>
<evidence type="ECO:0000313" key="13">
    <source>
        <dbReference type="EMBL" id="CAG8539654.1"/>
    </source>
</evidence>
<keyword evidence="5 10" id="KW-1133">Transmembrane helix</keyword>
<keyword evidence="7 10" id="KW-0472">Membrane</keyword>
<dbReference type="GO" id="GO:0019887">
    <property type="term" value="F:protein kinase regulator activity"/>
    <property type="evidence" value="ECO:0007669"/>
    <property type="project" value="InterPro"/>
</dbReference>
<evidence type="ECO:0000256" key="4">
    <source>
        <dbReference type="ARBA" id="ARBA00022792"/>
    </source>
</evidence>
<evidence type="ECO:0000256" key="10">
    <source>
        <dbReference type="RuleBase" id="RU363000"/>
    </source>
</evidence>
<accession>A0A9N9FKF4</accession>
<dbReference type="FunFam" id="2.20.25.20:FF:000001">
    <property type="entry name" value="Casein kinase II subunit beta"/>
    <property type="match status" value="1"/>
</dbReference>
<dbReference type="InterPro" id="IPR035991">
    <property type="entry name" value="Casein_kinase_II_beta-like"/>
</dbReference>
<dbReference type="GO" id="GO:0005956">
    <property type="term" value="C:protein kinase CK2 complex"/>
    <property type="evidence" value="ECO:0007669"/>
    <property type="project" value="UniProtKB-UniRule"/>
</dbReference>
<dbReference type="InterPro" id="IPR016149">
    <property type="entry name" value="Casein_kin_II_reg-sub_N"/>
</dbReference>
<keyword evidence="3 10" id="KW-0812">Transmembrane</keyword>
<dbReference type="Pfam" id="PF01214">
    <property type="entry name" value="CK_II_beta"/>
    <property type="match status" value="1"/>
</dbReference>
<name>A0A9N9FKF4_9GLOM</name>
<comment type="function">
    <text evidence="8 9">Regulatory subunit of casein kinase II/CK2. As part of the kinase complex regulates the basal catalytic activity of the alpha subunit a constitutively active serine/threonine-protein kinase that phosphorylates a large number of substrates containing acidic residues C-terminal to the phosphorylated serine or threonine.</text>
</comment>
<dbReference type="FunFam" id="1.10.1820.10:FF:000003">
    <property type="entry name" value="Casein kinase II subunit beta"/>
    <property type="match status" value="1"/>
</dbReference>
<keyword evidence="11" id="KW-0175">Coiled coil</keyword>
<dbReference type="Gene3D" id="1.10.1820.10">
    <property type="entry name" value="protein kinase ck2 holoenzyme, chain C, domain 1"/>
    <property type="match status" value="1"/>
</dbReference>
<dbReference type="Pfam" id="PF09731">
    <property type="entry name" value="Mitofilin"/>
    <property type="match status" value="1"/>
</dbReference>
<evidence type="ECO:0000256" key="1">
    <source>
        <dbReference type="ARBA" id="ARBA00006941"/>
    </source>
</evidence>
<comment type="function">
    <text evidence="10">Component of the MICOS complex, a large protein complex of the mitochondrial inner membrane that plays crucial roles in the maintenance of crista junctions, inner membrane architecture, and formation of contact sites to the outer membrane.</text>
</comment>